<dbReference type="RefSeq" id="WP_322465793.1">
    <property type="nucleotide sequence ID" value="NZ_JAXOJX010000019.1"/>
</dbReference>
<dbReference type="Gene3D" id="3.40.50.80">
    <property type="entry name" value="Nucleotide-binding domain of ferredoxin-NADP reductase (FNR) module"/>
    <property type="match status" value="1"/>
</dbReference>
<dbReference type="InterPro" id="IPR050415">
    <property type="entry name" value="MRET"/>
</dbReference>
<comment type="cofactor">
    <cofactor evidence="1">
        <name>FAD</name>
        <dbReference type="ChEBI" id="CHEBI:57692"/>
    </cofactor>
</comment>
<evidence type="ECO:0000256" key="3">
    <source>
        <dbReference type="ARBA" id="ARBA00022714"/>
    </source>
</evidence>
<gene>
    <name evidence="12" type="ORF">SM757_13015</name>
</gene>
<evidence type="ECO:0000256" key="6">
    <source>
        <dbReference type="ARBA" id="ARBA00023002"/>
    </source>
</evidence>
<evidence type="ECO:0000259" key="10">
    <source>
        <dbReference type="PROSITE" id="PS51085"/>
    </source>
</evidence>
<dbReference type="Pfam" id="PF00111">
    <property type="entry name" value="Fer2"/>
    <property type="match status" value="1"/>
</dbReference>
<dbReference type="PROSITE" id="PS51085">
    <property type="entry name" value="2FE2S_FER_2"/>
    <property type="match status" value="1"/>
</dbReference>
<dbReference type="InterPro" id="IPR001433">
    <property type="entry name" value="OxRdtase_FAD/NAD-bd"/>
</dbReference>
<dbReference type="InterPro" id="IPR001041">
    <property type="entry name" value="2Fe-2S_ferredoxin-type"/>
</dbReference>
<dbReference type="SUPFAM" id="SSF52343">
    <property type="entry name" value="Ferredoxin reductase-like, C-terminal NADP-linked domain"/>
    <property type="match status" value="1"/>
</dbReference>
<dbReference type="PRINTS" id="PR00406">
    <property type="entry name" value="CYTB5RDTASE"/>
</dbReference>
<dbReference type="PROSITE" id="PS00197">
    <property type="entry name" value="2FE2S_FER_1"/>
    <property type="match status" value="1"/>
</dbReference>
<dbReference type="CDD" id="cd00207">
    <property type="entry name" value="fer2"/>
    <property type="match status" value="1"/>
</dbReference>
<keyword evidence="3" id="KW-0001">2Fe-2S</keyword>
<keyword evidence="5" id="KW-0274">FAD</keyword>
<evidence type="ECO:0000256" key="8">
    <source>
        <dbReference type="ARBA" id="ARBA00023014"/>
    </source>
</evidence>
<accession>A0ABU5IF92</accession>
<dbReference type="Proteomes" id="UP001293718">
    <property type="component" value="Unassembled WGS sequence"/>
</dbReference>
<evidence type="ECO:0000256" key="9">
    <source>
        <dbReference type="ARBA" id="ARBA00061434"/>
    </source>
</evidence>
<dbReference type="PANTHER" id="PTHR47354">
    <property type="entry name" value="NADH OXIDOREDUCTASE HCR"/>
    <property type="match status" value="1"/>
</dbReference>
<keyword evidence="13" id="KW-1185">Reference proteome</keyword>
<dbReference type="InterPro" id="IPR006058">
    <property type="entry name" value="2Fe2S_fd_BS"/>
</dbReference>
<dbReference type="Pfam" id="PF00175">
    <property type="entry name" value="NAD_binding_1"/>
    <property type="match status" value="1"/>
</dbReference>
<dbReference type="PANTHER" id="PTHR47354:SF6">
    <property type="entry name" value="NADH OXIDOREDUCTASE HCR"/>
    <property type="match status" value="1"/>
</dbReference>
<evidence type="ECO:0000259" key="11">
    <source>
        <dbReference type="PROSITE" id="PS51384"/>
    </source>
</evidence>
<keyword evidence="2" id="KW-0285">Flavoprotein</keyword>
<dbReference type="InterPro" id="IPR039261">
    <property type="entry name" value="FNR_nucleotide-bd"/>
</dbReference>
<evidence type="ECO:0000256" key="4">
    <source>
        <dbReference type="ARBA" id="ARBA00022723"/>
    </source>
</evidence>
<keyword evidence="7" id="KW-0408">Iron</keyword>
<dbReference type="SUPFAM" id="SSF63380">
    <property type="entry name" value="Riboflavin synthase domain-like"/>
    <property type="match status" value="1"/>
</dbReference>
<dbReference type="InterPro" id="IPR017938">
    <property type="entry name" value="Riboflavin_synthase-like_b-brl"/>
</dbReference>
<dbReference type="Gene3D" id="3.10.20.30">
    <property type="match status" value="1"/>
</dbReference>
<evidence type="ECO:0000256" key="2">
    <source>
        <dbReference type="ARBA" id="ARBA00022630"/>
    </source>
</evidence>
<protein>
    <submittedName>
        <fullName evidence="12">FAD-binding oxidoreductase</fullName>
    </submittedName>
</protein>
<keyword evidence="8" id="KW-0411">Iron-sulfur</keyword>
<sequence>MATELAWPISCAPGAYWNREADQDLVCVDVRAETHDVKTFTLRAREERYFSFTAGQYFLFELDIDGEAHSRCYSVSSSPLMPRAIAITVKRVEGGKVSNWLHDHLAPGSTLRATGASGTFTLPAQADAPLLLVSGGSGITPVMSMVRALADARRHPDVVFLHAARTPADLVFRDELLYRAKTTPNFRLLFLPERAGDEPGYTGVTGRVSEALLKVAVPDLAQRTVMCCGPAPFMKAVRELALALGVPAGRYFEESFDAAVLDEEVAAPAAAAAAEATFKVSFAKQDKCIAVGAGQSVLAAARQAGVRLPSSCSNGLCGTCKSKLVSGSVDMKHNGGIRQREVDVGFFLPCCSKPLSDLVIDR</sequence>
<feature type="domain" description="FAD-binding FR-type" evidence="11">
    <location>
        <begin position="20"/>
        <end position="123"/>
    </location>
</feature>
<dbReference type="CDD" id="cd06215">
    <property type="entry name" value="FNR_iron_sulfur_binding_1"/>
    <property type="match status" value="1"/>
</dbReference>
<evidence type="ECO:0000313" key="12">
    <source>
        <dbReference type="EMBL" id="MDZ5457494.1"/>
    </source>
</evidence>
<evidence type="ECO:0000256" key="7">
    <source>
        <dbReference type="ARBA" id="ARBA00023004"/>
    </source>
</evidence>
<comment type="caution">
    <text evidence="12">The sequence shown here is derived from an EMBL/GenBank/DDBJ whole genome shotgun (WGS) entry which is preliminary data.</text>
</comment>
<comment type="similarity">
    <text evidence="9">In the N-terminal section; belongs to the FAD-binding oxidoreductase type 6 family.</text>
</comment>
<dbReference type="EMBL" id="JAXOJX010000019">
    <property type="protein sequence ID" value="MDZ5457494.1"/>
    <property type="molecule type" value="Genomic_DNA"/>
</dbReference>
<dbReference type="InterPro" id="IPR008333">
    <property type="entry name" value="Cbr1-like_FAD-bd_dom"/>
</dbReference>
<organism evidence="12 13">
    <name type="scientific">Azohydromonas lata</name>
    <dbReference type="NCBI Taxonomy" id="45677"/>
    <lineage>
        <taxon>Bacteria</taxon>
        <taxon>Pseudomonadati</taxon>
        <taxon>Pseudomonadota</taxon>
        <taxon>Betaproteobacteria</taxon>
        <taxon>Burkholderiales</taxon>
        <taxon>Sphaerotilaceae</taxon>
        <taxon>Azohydromonas</taxon>
    </lineage>
</organism>
<evidence type="ECO:0000256" key="1">
    <source>
        <dbReference type="ARBA" id="ARBA00001974"/>
    </source>
</evidence>
<dbReference type="InterPro" id="IPR036010">
    <property type="entry name" value="2Fe-2S_ferredoxin-like_sf"/>
</dbReference>
<feature type="domain" description="2Fe-2S ferredoxin-type" evidence="10">
    <location>
        <begin position="278"/>
        <end position="362"/>
    </location>
</feature>
<keyword evidence="6" id="KW-0560">Oxidoreductase</keyword>
<name>A0ABU5IF92_9BURK</name>
<evidence type="ECO:0000313" key="13">
    <source>
        <dbReference type="Proteomes" id="UP001293718"/>
    </source>
</evidence>
<dbReference type="PROSITE" id="PS51384">
    <property type="entry name" value="FAD_FR"/>
    <property type="match status" value="1"/>
</dbReference>
<dbReference type="Gene3D" id="2.40.30.10">
    <property type="entry name" value="Translation factors"/>
    <property type="match status" value="1"/>
</dbReference>
<dbReference type="InterPro" id="IPR017927">
    <property type="entry name" value="FAD-bd_FR_type"/>
</dbReference>
<dbReference type="Pfam" id="PF00970">
    <property type="entry name" value="FAD_binding_6"/>
    <property type="match status" value="1"/>
</dbReference>
<proteinExistence type="inferred from homology"/>
<evidence type="ECO:0000256" key="5">
    <source>
        <dbReference type="ARBA" id="ARBA00022827"/>
    </source>
</evidence>
<keyword evidence="4" id="KW-0479">Metal-binding</keyword>
<reference evidence="12 13" key="1">
    <citation type="submission" date="2023-11" db="EMBL/GenBank/DDBJ databases">
        <title>Draft genome of Azohydromonas lata strain H1 (DSM1123), a polyhydroxyalkanoate producer.</title>
        <authorList>
            <person name="Traversa D."/>
            <person name="D'Addabbo P."/>
            <person name="Pazzani C."/>
            <person name="Manzari C."/>
            <person name="Chiara M."/>
            <person name="Scrascia M."/>
        </authorList>
    </citation>
    <scope>NUCLEOTIDE SEQUENCE [LARGE SCALE GENOMIC DNA]</scope>
    <source>
        <strain evidence="12 13">H1</strain>
    </source>
</reference>
<dbReference type="SUPFAM" id="SSF54292">
    <property type="entry name" value="2Fe-2S ferredoxin-like"/>
    <property type="match status" value="1"/>
</dbReference>
<dbReference type="InterPro" id="IPR012675">
    <property type="entry name" value="Beta-grasp_dom_sf"/>
</dbReference>